<evidence type="ECO:0000256" key="13">
    <source>
        <dbReference type="PROSITE-ProRule" id="PRU00357"/>
    </source>
</evidence>
<reference evidence="18" key="1">
    <citation type="submission" date="2023-03" db="EMBL/GenBank/DDBJ databases">
        <authorList>
            <person name="Julca I."/>
        </authorList>
    </citation>
    <scope>NUCLEOTIDE SEQUENCE</scope>
</reference>
<accession>A0AAV1E8W7</accession>
<keyword evidence="19" id="KW-1185">Reference proteome</keyword>
<evidence type="ECO:0000313" key="19">
    <source>
        <dbReference type="Proteomes" id="UP001161247"/>
    </source>
</evidence>
<keyword evidence="7" id="KW-0805">Transcription regulation</keyword>
<dbReference type="Pfam" id="PF06200">
    <property type="entry name" value="tify"/>
    <property type="match status" value="1"/>
</dbReference>
<evidence type="ECO:0000259" key="17">
    <source>
        <dbReference type="PROSITE" id="PS51320"/>
    </source>
</evidence>
<feature type="domain" description="CCT" evidence="16">
    <location>
        <begin position="155"/>
        <end position="197"/>
    </location>
</feature>
<evidence type="ECO:0000256" key="1">
    <source>
        <dbReference type="ARBA" id="ARBA00002206"/>
    </source>
</evidence>
<comment type="similarity">
    <text evidence="3">Belongs to the type IV zinc-finger family. Class C subfamily.</text>
</comment>
<keyword evidence="11 13" id="KW-0539">Nucleus</keyword>
<dbReference type="GO" id="GO:0006355">
    <property type="term" value="P:regulation of DNA-templated transcription"/>
    <property type="evidence" value="ECO:0007669"/>
    <property type="project" value="InterPro"/>
</dbReference>
<evidence type="ECO:0000256" key="2">
    <source>
        <dbReference type="ARBA" id="ARBA00004123"/>
    </source>
</evidence>
<dbReference type="InterPro" id="IPR010399">
    <property type="entry name" value="Tify_dom"/>
</dbReference>
<evidence type="ECO:0000313" key="18">
    <source>
        <dbReference type="EMBL" id="CAI9116120.1"/>
    </source>
</evidence>
<protein>
    <submittedName>
        <fullName evidence="18">OLC1v1017194C3</fullName>
    </submittedName>
</protein>
<evidence type="ECO:0000256" key="7">
    <source>
        <dbReference type="ARBA" id="ARBA00023015"/>
    </source>
</evidence>
<dbReference type="GO" id="GO:0043565">
    <property type="term" value="F:sequence-specific DNA binding"/>
    <property type="evidence" value="ECO:0007669"/>
    <property type="project" value="InterPro"/>
</dbReference>
<keyword evidence="4" id="KW-0479">Metal-binding</keyword>
<organism evidence="18 19">
    <name type="scientific">Oldenlandia corymbosa var. corymbosa</name>
    <dbReference type="NCBI Taxonomy" id="529605"/>
    <lineage>
        <taxon>Eukaryota</taxon>
        <taxon>Viridiplantae</taxon>
        <taxon>Streptophyta</taxon>
        <taxon>Embryophyta</taxon>
        <taxon>Tracheophyta</taxon>
        <taxon>Spermatophyta</taxon>
        <taxon>Magnoliopsida</taxon>
        <taxon>eudicotyledons</taxon>
        <taxon>Gunneridae</taxon>
        <taxon>Pentapetalae</taxon>
        <taxon>asterids</taxon>
        <taxon>lamiids</taxon>
        <taxon>Gentianales</taxon>
        <taxon>Rubiaceae</taxon>
        <taxon>Rubioideae</taxon>
        <taxon>Spermacoceae</taxon>
        <taxon>Hedyotis-Oldenlandia complex</taxon>
        <taxon>Oldenlandia</taxon>
    </lineage>
</organism>
<dbReference type="Gene3D" id="3.30.50.10">
    <property type="entry name" value="Erythroid Transcription Factor GATA-1, subunit A"/>
    <property type="match status" value="1"/>
</dbReference>
<dbReference type="Proteomes" id="UP001161247">
    <property type="component" value="Chromosome 8"/>
</dbReference>
<feature type="region of interest" description="Disordered" evidence="14">
    <location>
        <begin position="267"/>
        <end position="311"/>
    </location>
</feature>
<dbReference type="Pfam" id="PF06203">
    <property type="entry name" value="CCT"/>
    <property type="match status" value="1"/>
</dbReference>
<dbReference type="GO" id="GO:0008270">
    <property type="term" value="F:zinc ion binding"/>
    <property type="evidence" value="ECO:0007669"/>
    <property type="project" value="UniProtKB-KW"/>
</dbReference>
<proteinExistence type="inferred from homology"/>
<comment type="subcellular location">
    <subcellularLocation>
        <location evidence="2 13">Nucleus</location>
    </subcellularLocation>
</comment>
<feature type="domain" description="Tify" evidence="17">
    <location>
        <begin position="89"/>
        <end position="124"/>
    </location>
</feature>
<dbReference type="InterPro" id="IPR000679">
    <property type="entry name" value="Znf_GATA"/>
</dbReference>
<evidence type="ECO:0000256" key="10">
    <source>
        <dbReference type="ARBA" id="ARBA00023163"/>
    </source>
</evidence>
<dbReference type="InterPro" id="IPR045280">
    <property type="entry name" value="TIFY-like"/>
</dbReference>
<keyword evidence="6" id="KW-0862">Zinc</keyword>
<gene>
    <name evidence="18" type="ORF">OLC1_LOCUS22499</name>
</gene>
<comment type="function">
    <text evidence="1">Transcriptional activator that specifically binds 5'-GATA-3' or 5'-GAT-3' motifs within gene promoters.</text>
</comment>
<dbReference type="SMART" id="SM00401">
    <property type="entry name" value="ZnF_GATA"/>
    <property type="match status" value="1"/>
</dbReference>
<evidence type="ECO:0000256" key="14">
    <source>
        <dbReference type="SAM" id="MobiDB-lite"/>
    </source>
</evidence>
<feature type="compositionally biased region" description="Polar residues" evidence="14">
    <location>
        <begin position="300"/>
        <end position="311"/>
    </location>
</feature>
<keyword evidence="5 12" id="KW-0863">Zinc-finger</keyword>
<evidence type="ECO:0000256" key="4">
    <source>
        <dbReference type="ARBA" id="ARBA00022723"/>
    </source>
</evidence>
<name>A0AAV1E8W7_OLDCO</name>
<evidence type="ECO:0000259" key="16">
    <source>
        <dbReference type="PROSITE" id="PS51017"/>
    </source>
</evidence>
<dbReference type="InterPro" id="IPR013088">
    <property type="entry name" value="Znf_NHR/GATA"/>
</dbReference>
<sequence>MYSAVQLEPQNFAIDHEQYAVPGDGDDPKADFTGVGGGDSIETAEIVGYEDGSGIGGGLDGIEVSVPHDSVYGGANGGVCPDEGMMAPGADVSNQLTLSFRGQVYVFDSVTAEKVQAVLLLLGGCEYPPGDQGAEIHHNQKDLLDNTGKCNDPKRAESLNRFRQKKKGRCFEKKIRYNVRQEVAMKMQRKKGQFAPRISEDSLNCDMAEDVQIDSPETLCTNCGTSSKSTPMMRRGPAGPRTLCNACGLFWANKGSMKGIGKRTVTENDVDDYGDRDLSSQTNLGTFSTDNMGALPAQPNEGSLHSCLQNY</sequence>
<dbReference type="AlphaFoldDB" id="A0AAV1E8W7"/>
<feature type="compositionally biased region" description="Polar residues" evidence="14">
    <location>
        <begin position="279"/>
        <end position="291"/>
    </location>
</feature>
<dbReference type="PROSITE" id="PS50114">
    <property type="entry name" value="GATA_ZN_FINGER_2"/>
    <property type="match status" value="1"/>
</dbReference>
<dbReference type="PROSITE" id="PS00344">
    <property type="entry name" value="GATA_ZN_FINGER_1"/>
    <property type="match status" value="1"/>
</dbReference>
<dbReference type="InterPro" id="IPR010402">
    <property type="entry name" value="CCT_domain"/>
</dbReference>
<dbReference type="CDD" id="cd00202">
    <property type="entry name" value="ZnF_GATA"/>
    <property type="match status" value="1"/>
</dbReference>
<dbReference type="SMART" id="SM00979">
    <property type="entry name" value="TIFY"/>
    <property type="match status" value="1"/>
</dbReference>
<keyword evidence="10" id="KW-0804">Transcription</keyword>
<feature type="domain" description="GATA-type" evidence="15">
    <location>
        <begin position="214"/>
        <end position="264"/>
    </location>
</feature>
<evidence type="ECO:0000256" key="5">
    <source>
        <dbReference type="ARBA" id="ARBA00022771"/>
    </source>
</evidence>
<evidence type="ECO:0000256" key="11">
    <source>
        <dbReference type="ARBA" id="ARBA00023242"/>
    </source>
</evidence>
<evidence type="ECO:0000256" key="6">
    <source>
        <dbReference type="ARBA" id="ARBA00022833"/>
    </source>
</evidence>
<keyword evidence="8" id="KW-0238">DNA-binding</keyword>
<dbReference type="GO" id="GO:0005634">
    <property type="term" value="C:nucleus"/>
    <property type="evidence" value="ECO:0007669"/>
    <property type="project" value="UniProtKB-SubCell"/>
</dbReference>
<dbReference type="PROSITE" id="PS51017">
    <property type="entry name" value="CCT"/>
    <property type="match status" value="1"/>
</dbReference>
<dbReference type="PANTHER" id="PTHR46125:SF20">
    <property type="entry name" value="GATA TRANSCRIPTION FACTOR 25"/>
    <property type="match status" value="1"/>
</dbReference>
<dbReference type="PANTHER" id="PTHR46125">
    <property type="entry name" value="GATA TRANSCRIPTION FACTOR 28"/>
    <property type="match status" value="1"/>
</dbReference>
<dbReference type="Pfam" id="PF00320">
    <property type="entry name" value="GATA"/>
    <property type="match status" value="1"/>
</dbReference>
<evidence type="ECO:0000259" key="15">
    <source>
        <dbReference type="PROSITE" id="PS50114"/>
    </source>
</evidence>
<evidence type="ECO:0000256" key="3">
    <source>
        <dbReference type="ARBA" id="ARBA00007722"/>
    </source>
</evidence>
<keyword evidence="9" id="KW-0010">Activator</keyword>
<evidence type="ECO:0000256" key="8">
    <source>
        <dbReference type="ARBA" id="ARBA00023125"/>
    </source>
</evidence>
<dbReference type="EMBL" id="OX459125">
    <property type="protein sequence ID" value="CAI9116120.1"/>
    <property type="molecule type" value="Genomic_DNA"/>
</dbReference>
<dbReference type="SUPFAM" id="SSF57716">
    <property type="entry name" value="Glucocorticoid receptor-like (DNA-binding domain)"/>
    <property type="match status" value="1"/>
</dbReference>
<dbReference type="PROSITE" id="PS51320">
    <property type="entry name" value="TIFY"/>
    <property type="match status" value="1"/>
</dbReference>
<evidence type="ECO:0000256" key="12">
    <source>
        <dbReference type="PROSITE-ProRule" id="PRU00094"/>
    </source>
</evidence>
<evidence type="ECO:0000256" key="9">
    <source>
        <dbReference type="ARBA" id="ARBA00023159"/>
    </source>
</evidence>